<dbReference type="PANTHER" id="PTHR47027">
    <property type="entry name" value="REVERSE TRANSCRIPTASE DOMAIN-CONTAINING PROTEIN"/>
    <property type="match status" value="1"/>
</dbReference>
<dbReference type="OrthoDB" id="425681at2759"/>
<dbReference type="PANTHER" id="PTHR47027:SF30">
    <property type="entry name" value="THAP-TYPE DOMAIN-CONTAINING PROTEIN"/>
    <property type="match status" value="1"/>
</dbReference>
<feature type="region of interest" description="Disordered" evidence="1">
    <location>
        <begin position="1"/>
        <end position="21"/>
    </location>
</feature>
<evidence type="ECO:0000313" key="3">
    <source>
        <dbReference type="Proteomes" id="UP000050761"/>
    </source>
</evidence>
<keyword evidence="3" id="KW-1185">Reference proteome</keyword>
<reference evidence="2 3" key="1">
    <citation type="submission" date="2018-11" db="EMBL/GenBank/DDBJ databases">
        <authorList>
            <consortium name="Pathogen Informatics"/>
        </authorList>
    </citation>
    <scope>NUCLEOTIDE SEQUENCE [LARGE SCALE GENOMIC DNA]</scope>
</reference>
<reference evidence="4" key="2">
    <citation type="submission" date="2019-09" db="UniProtKB">
        <authorList>
            <consortium name="WormBaseParasite"/>
        </authorList>
    </citation>
    <scope>IDENTIFICATION</scope>
</reference>
<accession>A0A183FTM1</accession>
<organism evidence="3 4">
    <name type="scientific">Heligmosomoides polygyrus</name>
    <name type="common">Parasitic roundworm</name>
    <dbReference type="NCBI Taxonomy" id="6339"/>
    <lineage>
        <taxon>Eukaryota</taxon>
        <taxon>Metazoa</taxon>
        <taxon>Ecdysozoa</taxon>
        <taxon>Nematoda</taxon>
        <taxon>Chromadorea</taxon>
        <taxon>Rhabditida</taxon>
        <taxon>Rhabditina</taxon>
        <taxon>Rhabditomorpha</taxon>
        <taxon>Strongyloidea</taxon>
        <taxon>Heligmosomidae</taxon>
        <taxon>Heligmosomoides</taxon>
    </lineage>
</organism>
<name>A0A183FTM1_HELPZ</name>
<gene>
    <name evidence="2" type="ORF">HPBE_LOCUS11434</name>
</gene>
<feature type="compositionally biased region" description="Basic and acidic residues" evidence="1">
    <location>
        <begin position="1"/>
        <end position="14"/>
    </location>
</feature>
<dbReference type="Proteomes" id="UP000050761">
    <property type="component" value="Unassembled WGS sequence"/>
</dbReference>
<dbReference type="EMBL" id="UZAH01027101">
    <property type="protein sequence ID" value="VDO88578.1"/>
    <property type="molecule type" value="Genomic_DNA"/>
</dbReference>
<evidence type="ECO:0000313" key="2">
    <source>
        <dbReference type="EMBL" id="VDO88578.1"/>
    </source>
</evidence>
<evidence type="ECO:0000313" key="4">
    <source>
        <dbReference type="WBParaSite" id="HPBE_0001143301-mRNA-1"/>
    </source>
</evidence>
<evidence type="ECO:0000256" key="1">
    <source>
        <dbReference type="SAM" id="MobiDB-lite"/>
    </source>
</evidence>
<sequence length="330" mass="37571">MRHRQTQDIEKFFNDENDDDENDHLLIDDENDHLLIDRKRGFKRWRGYFEEISTVDFPHPAILSKAPTHDPMQKITVEETEAALKKMKPGKATGLTTWQLTYGSPSTGTLLEAKFPSNQCGFVADGDTTDVIHAARLLLEKHHEKQKPAHIALFDLEIAFDRVLREVIWYALRYHGVPEVLIESPSFGPCSMLMLASEDNGEPEREVQACSVNVNGIEFPRTSVYKYLGSAAASDGKLMVEVNSRIPEHLKSKIYRAVVRPVAMYGVEFWPVTKEVETRLSVLETKMLRWTAAVMRMDRIQNDAIRQRFSVAPIGDRCAKLAYGVRPRSA</sequence>
<dbReference type="WBParaSite" id="HPBE_0001143301-mRNA-1">
    <property type="protein sequence ID" value="HPBE_0001143301-mRNA-1"/>
    <property type="gene ID" value="HPBE_0001143301"/>
</dbReference>
<proteinExistence type="predicted"/>
<dbReference type="AlphaFoldDB" id="A0A183FTM1"/>
<accession>A0A3P8CK99</accession>
<protein>
    <submittedName>
        <fullName evidence="4">Reverse transcriptase domain-containing protein</fullName>
    </submittedName>
</protein>